<evidence type="ECO:0000256" key="1">
    <source>
        <dbReference type="ARBA" id="ARBA00004651"/>
    </source>
</evidence>
<feature type="transmembrane region" description="Helical" evidence="6">
    <location>
        <begin position="66"/>
        <end position="84"/>
    </location>
</feature>
<reference evidence="7 8" key="1">
    <citation type="submission" date="2017-10" db="EMBL/GenBank/DDBJ databases">
        <title>Sequencing the genomes of 1000 actinobacteria strains.</title>
        <authorList>
            <person name="Klenk H.-P."/>
        </authorList>
    </citation>
    <scope>NUCLEOTIDE SEQUENCE [LARGE SCALE GENOMIC DNA]</scope>
    <source>
        <strain evidence="7 8">DSM 15597</strain>
    </source>
</reference>
<feature type="transmembrane region" description="Helical" evidence="6">
    <location>
        <begin position="6"/>
        <end position="28"/>
    </location>
</feature>
<dbReference type="RefSeq" id="WP_098459665.1">
    <property type="nucleotide sequence ID" value="NZ_PDJC01000001.1"/>
</dbReference>
<evidence type="ECO:0000313" key="8">
    <source>
        <dbReference type="Proteomes" id="UP000226079"/>
    </source>
</evidence>
<dbReference type="EMBL" id="PDJC01000001">
    <property type="protein sequence ID" value="PFG16094.1"/>
    <property type="molecule type" value="Genomic_DNA"/>
</dbReference>
<keyword evidence="3 6" id="KW-0812">Transmembrane</keyword>
<feature type="transmembrane region" description="Helical" evidence="6">
    <location>
        <begin position="114"/>
        <end position="135"/>
    </location>
</feature>
<dbReference type="PANTHER" id="PTHR30086">
    <property type="entry name" value="ARGININE EXPORTER PROTEIN ARGO"/>
    <property type="match status" value="1"/>
</dbReference>
<evidence type="ECO:0000313" key="7">
    <source>
        <dbReference type="EMBL" id="PFG16094.1"/>
    </source>
</evidence>
<keyword evidence="5 6" id="KW-0472">Membrane</keyword>
<keyword evidence="2" id="KW-1003">Cell membrane</keyword>
<dbReference type="AlphaFoldDB" id="A0A2A9CNU6"/>
<keyword evidence="8" id="KW-1185">Reference proteome</keyword>
<dbReference type="Proteomes" id="UP000226079">
    <property type="component" value="Unassembled WGS sequence"/>
</dbReference>
<sequence>MSWAFVVTTLIVVATPGTGAVFTISAGLSRGRRAALIAALGCTLGVVPHLLAAITGLAALLNASALAFQSLKWAGVAYLLYLAWATLRDRSNLIAEAEATAAPASAWRTIRTAVLINLLNPKLTIFFFAFLPQFVPATSPDATWQMVWLSLIFMAATYVVFVGYGLFAAGLRDQVRRRPRILTWLRRSFAATYLLLAGRLALEEH</sequence>
<dbReference type="InterPro" id="IPR001123">
    <property type="entry name" value="LeuE-type"/>
</dbReference>
<dbReference type="GO" id="GO:0005886">
    <property type="term" value="C:plasma membrane"/>
    <property type="evidence" value="ECO:0007669"/>
    <property type="project" value="UniProtKB-SubCell"/>
</dbReference>
<name>A0A2A9CNU6_9ACTN</name>
<comment type="subcellular location">
    <subcellularLocation>
        <location evidence="1">Cell membrane</location>
        <topology evidence="1">Multi-pass membrane protein</topology>
    </subcellularLocation>
</comment>
<feature type="transmembrane region" description="Helical" evidence="6">
    <location>
        <begin position="147"/>
        <end position="172"/>
    </location>
</feature>
<protein>
    <submittedName>
        <fullName evidence="7">Threonine/homoserine/homoserine lactone efflux protein</fullName>
    </submittedName>
</protein>
<evidence type="ECO:0000256" key="6">
    <source>
        <dbReference type="SAM" id="Phobius"/>
    </source>
</evidence>
<proteinExistence type="predicted"/>
<evidence type="ECO:0000256" key="3">
    <source>
        <dbReference type="ARBA" id="ARBA00022692"/>
    </source>
</evidence>
<keyword evidence="4 6" id="KW-1133">Transmembrane helix</keyword>
<dbReference type="GO" id="GO:0042970">
    <property type="term" value="F:homoserine transmembrane transporter activity"/>
    <property type="evidence" value="ECO:0007669"/>
    <property type="project" value="TreeGrafter"/>
</dbReference>
<dbReference type="PANTHER" id="PTHR30086:SF14">
    <property type="entry name" value="HOMOSERINE_HOMOSERINE LACTONE EFFLUX PROTEIN"/>
    <property type="match status" value="1"/>
</dbReference>
<evidence type="ECO:0000256" key="4">
    <source>
        <dbReference type="ARBA" id="ARBA00022989"/>
    </source>
</evidence>
<dbReference type="Pfam" id="PF01810">
    <property type="entry name" value="LysE"/>
    <property type="match status" value="1"/>
</dbReference>
<organism evidence="7 8">
    <name type="scientific">Propionicimonas paludicola</name>
    <dbReference type="NCBI Taxonomy" id="185243"/>
    <lineage>
        <taxon>Bacteria</taxon>
        <taxon>Bacillati</taxon>
        <taxon>Actinomycetota</taxon>
        <taxon>Actinomycetes</taxon>
        <taxon>Propionibacteriales</taxon>
        <taxon>Nocardioidaceae</taxon>
        <taxon>Propionicimonas</taxon>
    </lineage>
</organism>
<dbReference type="OrthoDB" id="3175972at2"/>
<dbReference type="PIRSF" id="PIRSF006324">
    <property type="entry name" value="LeuE"/>
    <property type="match status" value="1"/>
</dbReference>
<comment type="caution">
    <text evidence="7">The sequence shown here is derived from an EMBL/GenBank/DDBJ whole genome shotgun (WGS) entry which is preliminary data.</text>
</comment>
<accession>A0A2A9CNU6</accession>
<gene>
    <name evidence="7" type="ORF">ATK74_0624</name>
</gene>
<evidence type="ECO:0000256" key="2">
    <source>
        <dbReference type="ARBA" id="ARBA00022475"/>
    </source>
</evidence>
<feature type="transmembrane region" description="Helical" evidence="6">
    <location>
        <begin position="35"/>
        <end position="60"/>
    </location>
</feature>
<evidence type="ECO:0000256" key="5">
    <source>
        <dbReference type="ARBA" id="ARBA00023136"/>
    </source>
</evidence>